<proteinExistence type="predicted"/>
<reference evidence="3 4" key="2">
    <citation type="journal article" date="2016" name="ISME J.">
        <title>Physiological and genomic characterization of two novel marine thaumarchaeal strains indicates niche differentiation.</title>
        <authorList>
            <person name="Bayer B."/>
            <person name="Vojvoda J."/>
            <person name="Offre P."/>
            <person name="Alves R.J."/>
            <person name="Elisabeth N.H."/>
            <person name="Garcia J.A."/>
            <person name="Volland J.M."/>
            <person name="Srivastava A."/>
            <person name="Schleper C."/>
            <person name="Herndl G.J."/>
        </authorList>
    </citation>
    <scope>NUCLEOTIDE SEQUENCE [LARGE SCALE GENOMIC DNA]</scope>
    <source>
        <strain evidence="3 4">D3C</strain>
    </source>
</reference>
<dbReference type="KEGG" id="nid:NPIRD3C_0020"/>
<dbReference type="HOGENOM" id="CLU_002905_0_0_2"/>
<keyword evidence="2" id="KW-1133">Transmembrane helix</keyword>
<dbReference type="PATRIC" id="fig|1582439.9.peg.21"/>
<gene>
    <name evidence="3" type="ORF">NPIRD3C_0020</name>
</gene>
<evidence type="ECO:0000256" key="2">
    <source>
        <dbReference type="SAM" id="Phobius"/>
    </source>
</evidence>
<name>A0A0C5BSY5_9ARCH</name>
<dbReference type="RefSeq" id="WP_148702275.1">
    <property type="nucleotide sequence ID" value="NZ_CP010868.1"/>
</dbReference>
<dbReference type="EMBL" id="CP010868">
    <property type="protein sequence ID" value="AJM91244.1"/>
    <property type="molecule type" value="Genomic_DNA"/>
</dbReference>
<feature type="region of interest" description="Disordered" evidence="1">
    <location>
        <begin position="1449"/>
        <end position="1472"/>
    </location>
</feature>
<organism evidence="3 4">
    <name type="scientific">Nitrosopumilus piranensis</name>
    <dbReference type="NCBI Taxonomy" id="1582439"/>
    <lineage>
        <taxon>Archaea</taxon>
        <taxon>Nitrososphaerota</taxon>
        <taxon>Nitrososphaeria</taxon>
        <taxon>Nitrosopumilales</taxon>
        <taxon>Nitrosopumilaceae</taxon>
        <taxon>Nitrosopumilus</taxon>
    </lineage>
</organism>
<evidence type="ECO:0000313" key="4">
    <source>
        <dbReference type="Proteomes" id="UP000032027"/>
    </source>
</evidence>
<protein>
    <submittedName>
        <fullName evidence="3">Uncharacterized protein</fullName>
    </submittedName>
</protein>
<evidence type="ECO:0000313" key="3">
    <source>
        <dbReference type="EMBL" id="AJM91244.1"/>
    </source>
</evidence>
<reference evidence="3 4" key="3">
    <citation type="journal article" date="2019" name="Int. J. Syst. Evol. Microbiol.">
        <title>Nitrosopumilus adriaticus sp. nov. and Nitrosopumilus piranensis sp. nov., two ammonia-oxidizing archaea from the Adriatic Sea and members of the class Nitrososphaeria.</title>
        <authorList>
            <person name="Bayer B."/>
            <person name="Vojvoda J."/>
            <person name="Reinthaler T."/>
            <person name="Reyes C."/>
            <person name="Pinto M."/>
            <person name="Herndl G.J."/>
        </authorList>
    </citation>
    <scope>NUCLEOTIDE SEQUENCE [LARGE SCALE GENOMIC DNA]</scope>
    <source>
        <strain evidence="3 4">D3C</strain>
    </source>
</reference>
<reference evidence="4" key="1">
    <citation type="submission" date="2015-02" db="EMBL/GenBank/DDBJ databases">
        <title>Characterization of two novel Thaumarchaeota isolated from the Northern Adriatic Sea.</title>
        <authorList>
            <person name="Bayer B."/>
            <person name="Vojvoda J."/>
            <person name="Offre P."/>
            <person name="Srivastava A."/>
            <person name="Elisabeth N."/>
            <person name="Garcia J.A.L."/>
            <person name="Schleper C."/>
            <person name="Herndl G.J."/>
        </authorList>
    </citation>
    <scope>NUCLEOTIDE SEQUENCE [LARGE SCALE GENOMIC DNA]</scope>
    <source>
        <strain evidence="4">D3C</strain>
    </source>
</reference>
<dbReference type="Proteomes" id="UP000032027">
    <property type="component" value="Chromosome"/>
</dbReference>
<dbReference type="GeneID" id="41599195"/>
<evidence type="ECO:0000256" key="1">
    <source>
        <dbReference type="SAM" id="MobiDB-lite"/>
    </source>
</evidence>
<keyword evidence="2" id="KW-0812">Transmembrane</keyword>
<feature type="transmembrane region" description="Helical" evidence="2">
    <location>
        <begin position="12"/>
        <end position="31"/>
    </location>
</feature>
<dbReference type="STRING" id="1582439.NPIRD3C_0020"/>
<keyword evidence="2" id="KW-0472">Membrane</keyword>
<sequence length="1736" mass="183501">MNNEIGRKITSLTLMTIMVAGGLTFAVPGVMPAAHAANANLFVSAENSQFDNYMSGPQVIEVVVIDSDINDTDEAKGEPDVTINGQILRMVQAVDGNWYGYFADKSQAQIADSTVTNDGEGLDFGEFVGKSTNLGASGKTVTFGDTVGVAIPDKADCAGVDGLGTIDSGATTCANAGSTGTAVSATTENEMNVVREAKSPNTTKPGDAGVGQIGIDGDFWPIIQLYDFTVSGNVVVQYNKGGGVQTTTLTFDTVENFANISLDRTVYPQSAQVHATITDLWLNIDPTDEDSWTFGTLSTAKSTNYQVFDENGNAVGDTDGNTDDNLLTATKLSDLMCEDNCILIINDDAQNSGTEVLTVQDNGDSAIELTTGKTDTNDGLNFQTAADNLAGDFPVTITEQGPNSGVFGTYDESDVSALKITSDAKRGTSASIDYNETPTTILVGFGFATVDIQTNDDEWNSGEEIPVIIVDSDANKNSRSDEDLDLNKVSVDLIPALSTGDPFTIGEVGTGSSAKAEFVFVDIENDAAADPSGGTALPGYAIASQQDTTTKVQAFSHRAIVTSDETTAVDSVFIDYKTTVSDFEDTFKGATSFNGFNLLNIDVRSLSTTGTWNAFLLIDNDAIINEEDGVSDGADVLNTEKTGDTTVVALTTGLSSQDLHVFSSSEESTIQTALDAASDTDFVGLVLLNSVAAGFTPSSDGEVIVVDFFSFGFTDDGVQSTERVANQIVRIEAEETGDNTSTFEGSLEYVMVNQLNILTEATYSGLSPIANDPSFIVIEDLTDEDAVRVSYNDRGADGVVTPVSDQEEAPSHSGIVSFNQDSYKTADTVVITLEDLDLNVDSDLIDIFTVVTSTADTTYDTVGKTGLTTDLSFGDLGRLLDITFDDVRWSTPTGAGDVTGDNSDDCEKEFSDANISDTGLGATGFTLVETGIATGVFIGDFQIPSKWCRVTDADPSSGGSPYKWKGDLETTTGLDIEVNYVDFRDASGEIVEVGDSAGVRANTGSVSLDRTVYPVPFGTSGDFTSSASTPSGRSLFPIHATGIGTNNIGSGFEIPSGDLTIHVRVNDPDFDINPAGEDTINEAADANGDGPVKISVIRGSNTVVLGTAGSAAVNGKIATTALSSTVEDAIRVFGPITEIAPDAGIFELDVTVKFTDGPASPLCPNNPTYALLGTDETETATGNTEDRFDVSDTYDGEDFCILQGDILQVEYTDPADASGSSNTVTDSATFDLRNGVLQSDKSVYIIGSDMILTLIEPDFDLDNDSAETYDLDLIEWDSDAATTTMGNKGVTGAAAAFDPEPDAFRETGDSTGIFQIVIEIPEELNGDKLERGEEIILEYTDWGPSGSDYVGEEDEDVNLTIYTSNFGATVELDQKVYTWTDKVYITIVAPDHNFDSDLIDEIGETSSDPIKVSTRGFDIDRYKLVETGTDTGIFTGEVILTGFKHDADGDGTEEGPFASTSADGTGPTDGFIETDDDDGLTISFEFSEDETIVGSALIRWNIGEVQWLEASYPASGTGVIRVIDPDMNFNPEAVDNFNVDVWSDSDAGGIDLTVTETNEATGIFEGTVFFTTLDESSGHRLRVSEGDTVTAEYEDNTLPDPYTTADELDITATSLIGTVVPPLERAPAANLRTVDAFGNSLDSVSVDQQVQISADLANGQDREQSFAYLVQIQDANGVTVSLAWITGSLSSGQSFSPALSWIPTASGTYTATAFVWESVDNPTALSPPVSTTVNVS</sequence>
<keyword evidence="4" id="KW-1185">Reference proteome</keyword>
<dbReference type="OrthoDB" id="3105at2157"/>
<accession>A0A0C5BSY5</accession>